<comment type="caution">
    <text evidence="2">The sequence shown here is derived from an EMBL/GenBank/DDBJ whole genome shotgun (WGS) entry which is preliminary data.</text>
</comment>
<evidence type="ECO:0000313" key="3">
    <source>
        <dbReference type="Proteomes" id="UP000887116"/>
    </source>
</evidence>
<dbReference type="Proteomes" id="UP000887116">
    <property type="component" value="Unassembled WGS sequence"/>
</dbReference>
<keyword evidence="3" id="KW-1185">Reference proteome</keyword>
<dbReference type="AlphaFoldDB" id="A0A8X6IN68"/>
<accession>A0A8X6IN68</accession>
<proteinExistence type="predicted"/>
<protein>
    <submittedName>
        <fullName evidence="2">Uncharacterized protein</fullName>
    </submittedName>
</protein>
<sequence length="117" mass="13237">MAFVAFPSFLPQTQLEQAVSLPPGEECAEGHSSNTFPNHISPPTLTAHRRKIFDKSPVNALPREQDSLTESHFPLTAEVHHFWLLSAPQIHPLLGNSSRFYFRIVTFSWSKELPQKS</sequence>
<feature type="region of interest" description="Disordered" evidence="1">
    <location>
        <begin position="23"/>
        <end position="43"/>
    </location>
</feature>
<organism evidence="2 3">
    <name type="scientific">Trichonephila clavata</name>
    <name type="common">Joro spider</name>
    <name type="synonym">Nephila clavata</name>
    <dbReference type="NCBI Taxonomy" id="2740835"/>
    <lineage>
        <taxon>Eukaryota</taxon>
        <taxon>Metazoa</taxon>
        <taxon>Ecdysozoa</taxon>
        <taxon>Arthropoda</taxon>
        <taxon>Chelicerata</taxon>
        <taxon>Arachnida</taxon>
        <taxon>Araneae</taxon>
        <taxon>Araneomorphae</taxon>
        <taxon>Entelegynae</taxon>
        <taxon>Araneoidea</taxon>
        <taxon>Nephilidae</taxon>
        <taxon>Trichonephila</taxon>
    </lineage>
</organism>
<evidence type="ECO:0000313" key="2">
    <source>
        <dbReference type="EMBL" id="GFQ80190.1"/>
    </source>
</evidence>
<gene>
    <name evidence="2" type="ORF">TNCT_430981</name>
</gene>
<name>A0A8X6IN68_TRICU</name>
<dbReference type="OrthoDB" id="10270527at2759"/>
<evidence type="ECO:0000256" key="1">
    <source>
        <dbReference type="SAM" id="MobiDB-lite"/>
    </source>
</evidence>
<reference evidence="2" key="1">
    <citation type="submission" date="2020-07" db="EMBL/GenBank/DDBJ databases">
        <title>Multicomponent nature underlies the extraordinary mechanical properties of spider dragline silk.</title>
        <authorList>
            <person name="Kono N."/>
            <person name="Nakamura H."/>
            <person name="Mori M."/>
            <person name="Yoshida Y."/>
            <person name="Ohtoshi R."/>
            <person name="Malay A.D."/>
            <person name="Moran D.A.P."/>
            <person name="Tomita M."/>
            <person name="Numata K."/>
            <person name="Arakawa K."/>
        </authorList>
    </citation>
    <scope>NUCLEOTIDE SEQUENCE</scope>
</reference>
<feature type="compositionally biased region" description="Polar residues" evidence="1">
    <location>
        <begin position="31"/>
        <end position="43"/>
    </location>
</feature>
<dbReference type="EMBL" id="BMAO01012266">
    <property type="protein sequence ID" value="GFQ80190.1"/>
    <property type="molecule type" value="Genomic_DNA"/>
</dbReference>